<dbReference type="Proteomes" id="UP001527866">
    <property type="component" value="Unassembled WGS sequence"/>
</dbReference>
<dbReference type="CDD" id="cd00093">
    <property type="entry name" value="HTH_XRE"/>
    <property type="match status" value="1"/>
</dbReference>
<dbReference type="Gene3D" id="1.10.260.40">
    <property type="entry name" value="lambda repressor-like DNA-binding domains"/>
    <property type="match status" value="1"/>
</dbReference>
<proteinExistence type="predicted"/>
<organism evidence="2 3">
    <name type="scientific">Nocardiopsis endophytica</name>
    <dbReference type="NCBI Taxonomy" id="3018445"/>
    <lineage>
        <taxon>Bacteria</taxon>
        <taxon>Bacillati</taxon>
        <taxon>Actinomycetota</taxon>
        <taxon>Actinomycetes</taxon>
        <taxon>Streptosporangiales</taxon>
        <taxon>Nocardiopsidaceae</taxon>
        <taxon>Nocardiopsis</taxon>
    </lineage>
</organism>
<dbReference type="InterPro" id="IPR041413">
    <property type="entry name" value="MLTR_LBD"/>
</dbReference>
<dbReference type="PANTHER" id="PTHR35010">
    <property type="entry name" value="BLL4672 PROTEIN-RELATED"/>
    <property type="match status" value="1"/>
</dbReference>
<name>A0ABT4UAY0_9ACTN</name>
<protein>
    <submittedName>
        <fullName evidence="2">Helix-turn-helix transcriptional regulator</fullName>
    </submittedName>
</protein>
<dbReference type="Pfam" id="PF13560">
    <property type="entry name" value="HTH_31"/>
    <property type="match status" value="1"/>
</dbReference>
<evidence type="ECO:0000313" key="2">
    <source>
        <dbReference type="EMBL" id="MDA2813545.1"/>
    </source>
</evidence>
<dbReference type="SUPFAM" id="SSF47413">
    <property type="entry name" value="lambda repressor-like DNA-binding domains"/>
    <property type="match status" value="1"/>
</dbReference>
<dbReference type="Pfam" id="PF17765">
    <property type="entry name" value="MLTR_LBD"/>
    <property type="match status" value="1"/>
</dbReference>
<dbReference type="Gene3D" id="3.30.450.180">
    <property type="match status" value="1"/>
</dbReference>
<accession>A0ABT4UAY0</accession>
<dbReference type="InterPro" id="IPR001387">
    <property type="entry name" value="Cro/C1-type_HTH"/>
</dbReference>
<dbReference type="PANTHER" id="PTHR35010:SF2">
    <property type="entry name" value="BLL4672 PROTEIN"/>
    <property type="match status" value="1"/>
</dbReference>
<keyword evidence="3" id="KW-1185">Reference proteome</keyword>
<comment type="caution">
    <text evidence="2">The sequence shown here is derived from an EMBL/GenBank/DDBJ whole genome shotgun (WGS) entry which is preliminary data.</text>
</comment>
<reference evidence="2 3" key="1">
    <citation type="submission" date="2023-01" db="EMBL/GenBank/DDBJ databases">
        <title>Draft genome sequence of Nocardiopsis sp. RSe5-2 isolated from halophytes.</title>
        <authorList>
            <person name="Duangmal K."/>
            <person name="Chantavorakit T."/>
        </authorList>
    </citation>
    <scope>NUCLEOTIDE SEQUENCE [LARGE SCALE GENOMIC DNA]</scope>
    <source>
        <strain evidence="2 3">RSe5-2</strain>
    </source>
</reference>
<evidence type="ECO:0000259" key="1">
    <source>
        <dbReference type="PROSITE" id="PS50943"/>
    </source>
</evidence>
<gene>
    <name evidence="2" type="ORF">O4J56_23060</name>
</gene>
<dbReference type="EMBL" id="JAQFWQ010000082">
    <property type="protein sequence ID" value="MDA2813545.1"/>
    <property type="molecule type" value="Genomic_DNA"/>
</dbReference>
<dbReference type="PROSITE" id="PS50943">
    <property type="entry name" value="HTH_CROC1"/>
    <property type="match status" value="1"/>
</dbReference>
<feature type="domain" description="HTH cro/C1-type" evidence="1">
    <location>
        <begin position="36"/>
        <end position="83"/>
    </location>
</feature>
<evidence type="ECO:0000313" key="3">
    <source>
        <dbReference type="Proteomes" id="UP001527866"/>
    </source>
</evidence>
<dbReference type="InterPro" id="IPR010982">
    <property type="entry name" value="Lambda_DNA-bd_dom_sf"/>
</dbReference>
<sequence>MDRRTELGRFLRSRRARIAPEDAGVPHFGGRRRVPGLRREELAQLAGVSVDHYVRLEQGRGVHFSDEVLDAVARVLRLDASERRHLYDLARPDPAAGAAPSTADGAAPEQAGAVRSGLRLLVASMGDVPAYVLDHRLNVVAWNPLVAELLTDFGALPPERRNIVRLMFLDEAFAELYRDRARKAEDVVAFLRLNAGRDQGDAGLGALVAEMSRESPHFRRLWADHPVKEKTHGRYGFRHPLVGEFDLNYETLRPPDAPNLVLVAYTAEEGSPGAQALGLLASLSAIRKAQEADR</sequence>
<dbReference type="SMART" id="SM00530">
    <property type="entry name" value="HTH_XRE"/>
    <property type="match status" value="1"/>
</dbReference>
<dbReference type="RefSeq" id="WP_270688589.1">
    <property type="nucleotide sequence ID" value="NZ_JAQFWQ010000082.1"/>
</dbReference>